<evidence type="ECO:0000313" key="3">
    <source>
        <dbReference type="Proteomes" id="UP000486602"/>
    </source>
</evidence>
<dbReference type="RefSeq" id="WP_163286243.1">
    <property type="nucleotide sequence ID" value="NZ_JAAGVY010000034.1"/>
</dbReference>
<gene>
    <name evidence="2" type="ORF">G3O08_15200</name>
</gene>
<dbReference type="InterPro" id="IPR003781">
    <property type="entry name" value="CoA-bd"/>
</dbReference>
<dbReference type="SUPFAM" id="SSF51735">
    <property type="entry name" value="NAD(P)-binding Rossmann-fold domains"/>
    <property type="match status" value="1"/>
</dbReference>
<feature type="domain" description="CoA-binding" evidence="1">
    <location>
        <begin position="5"/>
        <end position="115"/>
    </location>
</feature>
<sequence length="121" mass="13644">MSKSKKTVVIGASTNPSRYAYVATNRLKRAGHEVVPVGLRTGMIDDVEILKDFPKIENVDTVTLYVGPKHQDYWKDYIFSLNPKRVIFNPGTESEFEKELEEKGIEATEACTLVLLSMGDY</sequence>
<organism evidence="2 3">
    <name type="scientific">Cryomorpha ignava</name>
    <dbReference type="NCBI Taxonomy" id="101383"/>
    <lineage>
        <taxon>Bacteria</taxon>
        <taxon>Pseudomonadati</taxon>
        <taxon>Bacteroidota</taxon>
        <taxon>Flavobacteriia</taxon>
        <taxon>Flavobacteriales</taxon>
        <taxon>Cryomorphaceae</taxon>
        <taxon>Cryomorpha</taxon>
    </lineage>
</organism>
<protein>
    <submittedName>
        <fullName evidence="2">CoA-binding protein</fullName>
    </submittedName>
</protein>
<keyword evidence="3" id="KW-1185">Reference proteome</keyword>
<reference evidence="2 3" key="1">
    <citation type="submission" date="2020-02" db="EMBL/GenBank/DDBJ databases">
        <title>Out from the shadows clarifying the taxonomy of the family Cryomorphaceae and related taxa by utilizing the GTDB taxonomic framework.</title>
        <authorList>
            <person name="Bowman J.P."/>
        </authorList>
    </citation>
    <scope>NUCLEOTIDE SEQUENCE [LARGE SCALE GENOMIC DNA]</scope>
    <source>
        <strain evidence="2 3">QSSC 1-22</strain>
    </source>
</reference>
<evidence type="ECO:0000259" key="1">
    <source>
        <dbReference type="Pfam" id="PF13380"/>
    </source>
</evidence>
<dbReference type="Gene3D" id="3.40.50.720">
    <property type="entry name" value="NAD(P)-binding Rossmann-like Domain"/>
    <property type="match status" value="1"/>
</dbReference>
<dbReference type="AlphaFoldDB" id="A0A7K3WTH2"/>
<dbReference type="EMBL" id="JAAGVY010000034">
    <property type="protein sequence ID" value="NEN24848.1"/>
    <property type="molecule type" value="Genomic_DNA"/>
</dbReference>
<dbReference type="InterPro" id="IPR036291">
    <property type="entry name" value="NAD(P)-bd_dom_sf"/>
</dbReference>
<proteinExistence type="predicted"/>
<name>A0A7K3WTH2_9FLAO</name>
<dbReference type="Pfam" id="PF13380">
    <property type="entry name" value="CoA_binding_2"/>
    <property type="match status" value="1"/>
</dbReference>
<comment type="caution">
    <text evidence="2">The sequence shown here is derived from an EMBL/GenBank/DDBJ whole genome shotgun (WGS) entry which is preliminary data.</text>
</comment>
<accession>A0A7K3WTH2</accession>
<dbReference type="Proteomes" id="UP000486602">
    <property type="component" value="Unassembled WGS sequence"/>
</dbReference>
<evidence type="ECO:0000313" key="2">
    <source>
        <dbReference type="EMBL" id="NEN24848.1"/>
    </source>
</evidence>